<evidence type="ECO:0000313" key="2">
    <source>
        <dbReference type="EMBL" id="KAK8965616.1"/>
    </source>
</evidence>
<comment type="caution">
    <text evidence="2">The sequence shown here is derived from an EMBL/GenBank/DDBJ whole genome shotgun (WGS) entry which is preliminary data.</text>
</comment>
<feature type="region of interest" description="Disordered" evidence="1">
    <location>
        <begin position="71"/>
        <end position="92"/>
    </location>
</feature>
<evidence type="ECO:0000313" key="3">
    <source>
        <dbReference type="Proteomes" id="UP001412067"/>
    </source>
</evidence>
<feature type="compositionally biased region" description="Basic and acidic residues" evidence="1">
    <location>
        <begin position="72"/>
        <end position="84"/>
    </location>
</feature>
<organism evidence="2 3">
    <name type="scientific">Platanthera guangdongensis</name>
    <dbReference type="NCBI Taxonomy" id="2320717"/>
    <lineage>
        <taxon>Eukaryota</taxon>
        <taxon>Viridiplantae</taxon>
        <taxon>Streptophyta</taxon>
        <taxon>Embryophyta</taxon>
        <taxon>Tracheophyta</taxon>
        <taxon>Spermatophyta</taxon>
        <taxon>Magnoliopsida</taxon>
        <taxon>Liliopsida</taxon>
        <taxon>Asparagales</taxon>
        <taxon>Orchidaceae</taxon>
        <taxon>Orchidoideae</taxon>
        <taxon>Orchideae</taxon>
        <taxon>Orchidinae</taxon>
        <taxon>Platanthera</taxon>
    </lineage>
</organism>
<reference evidence="2 3" key="1">
    <citation type="journal article" date="2022" name="Nat. Plants">
        <title>Genomes of leafy and leafless Platanthera orchids illuminate the evolution of mycoheterotrophy.</title>
        <authorList>
            <person name="Li M.H."/>
            <person name="Liu K.W."/>
            <person name="Li Z."/>
            <person name="Lu H.C."/>
            <person name="Ye Q.L."/>
            <person name="Zhang D."/>
            <person name="Wang J.Y."/>
            <person name="Li Y.F."/>
            <person name="Zhong Z.M."/>
            <person name="Liu X."/>
            <person name="Yu X."/>
            <person name="Liu D.K."/>
            <person name="Tu X.D."/>
            <person name="Liu B."/>
            <person name="Hao Y."/>
            <person name="Liao X.Y."/>
            <person name="Jiang Y.T."/>
            <person name="Sun W.H."/>
            <person name="Chen J."/>
            <person name="Chen Y.Q."/>
            <person name="Ai Y."/>
            <person name="Zhai J.W."/>
            <person name="Wu S.S."/>
            <person name="Zhou Z."/>
            <person name="Hsiao Y.Y."/>
            <person name="Wu W.L."/>
            <person name="Chen Y.Y."/>
            <person name="Lin Y.F."/>
            <person name="Hsu J.L."/>
            <person name="Li C.Y."/>
            <person name="Wang Z.W."/>
            <person name="Zhao X."/>
            <person name="Zhong W.Y."/>
            <person name="Ma X.K."/>
            <person name="Ma L."/>
            <person name="Huang J."/>
            <person name="Chen G.Z."/>
            <person name="Huang M.Z."/>
            <person name="Huang L."/>
            <person name="Peng D.H."/>
            <person name="Luo Y.B."/>
            <person name="Zou S.Q."/>
            <person name="Chen S.P."/>
            <person name="Lan S."/>
            <person name="Tsai W.C."/>
            <person name="Van de Peer Y."/>
            <person name="Liu Z.J."/>
        </authorList>
    </citation>
    <scope>NUCLEOTIDE SEQUENCE [LARGE SCALE GENOMIC DNA]</scope>
    <source>
        <strain evidence="2">Lor288</strain>
    </source>
</reference>
<dbReference type="Proteomes" id="UP001412067">
    <property type="component" value="Unassembled WGS sequence"/>
</dbReference>
<keyword evidence="3" id="KW-1185">Reference proteome</keyword>
<proteinExistence type="predicted"/>
<gene>
    <name evidence="2" type="ORF">KSP40_PGU005692</name>
</gene>
<name>A0ABR2MQ70_9ASPA</name>
<sequence length="151" mass="16354">MSYLGDQPPHMTGPTFLRQACALDKEDPLAMGETTHAESTIKCSEAAAAALPIAAAAIAALSSSLSKCRRSFSRERTKDPDPKSSLKLAPQRNPIMPLLVQAKSRHGAARSTEGKLDVIKERSEELIQDSIKIHDSLISVEFQIWNLADAS</sequence>
<evidence type="ECO:0000256" key="1">
    <source>
        <dbReference type="SAM" id="MobiDB-lite"/>
    </source>
</evidence>
<dbReference type="EMBL" id="JBBWWR010000006">
    <property type="protein sequence ID" value="KAK8965616.1"/>
    <property type="molecule type" value="Genomic_DNA"/>
</dbReference>
<protein>
    <submittedName>
        <fullName evidence="2">Uncharacterized protein</fullName>
    </submittedName>
</protein>
<accession>A0ABR2MQ70</accession>